<feature type="domain" description="Pirin N-terminal" evidence="3">
    <location>
        <begin position="53"/>
        <end position="140"/>
    </location>
</feature>
<evidence type="ECO:0000259" key="3">
    <source>
        <dbReference type="Pfam" id="PF02678"/>
    </source>
</evidence>
<dbReference type="Pfam" id="PF02678">
    <property type="entry name" value="Pirin"/>
    <property type="match status" value="1"/>
</dbReference>
<dbReference type="PATRIC" id="fig|1678841.3.peg.3392"/>
<feature type="domain" description="Pirin C-terminal" evidence="4">
    <location>
        <begin position="207"/>
        <end position="309"/>
    </location>
</feature>
<dbReference type="InterPro" id="IPR011051">
    <property type="entry name" value="RmlC_Cupin_sf"/>
</dbReference>
<comment type="similarity">
    <text evidence="1 2">Belongs to the pirin family.</text>
</comment>
<organism evidence="5">
    <name type="scientific">Lentimicrobium saccharophilum</name>
    <dbReference type="NCBI Taxonomy" id="1678841"/>
    <lineage>
        <taxon>Bacteria</taxon>
        <taxon>Pseudomonadati</taxon>
        <taxon>Bacteroidota</taxon>
        <taxon>Bacteroidia</taxon>
        <taxon>Bacteroidales</taxon>
        <taxon>Lentimicrobiaceae</taxon>
        <taxon>Lentimicrobium</taxon>
    </lineage>
</organism>
<dbReference type="InterPro" id="IPR008778">
    <property type="entry name" value="Pirin_C_dom"/>
</dbReference>
<dbReference type="Gene3D" id="2.60.120.10">
    <property type="entry name" value="Jelly Rolls"/>
    <property type="match status" value="2"/>
</dbReference>
<evidence type="ECO:0000313" key="6">
    <source>
        <dbReference type="Proteomes" id="UP000053091"/>
    </source>
</evidence>
<dbReference type="RefSeq" id="WP_062044725.1">
    <property type="nucleotide sequence ID" value="NZ_DF968183.1"/>
</dbReference>
<dbReference type="InterPro" id="IPR014710">
    <property type="entry name" value="RmlC-like_jellyroll"/>
</dbReference>
<evidence type="ECO:0000256" key="2">
    <source>
        <dbReference type="RuleBase" id="RU003457"/>
    </source>
</evidence>
<dbReference type="EMBL" id="DF968183">
    <property type="protein sequence ID" value="GAP44839.1"/>
    <property type="molecule type" value="Genomic_DNA"/>
</dbReference>
<sequence length="338" mass="37345">MYNTSIIRIRPLGFQWETSDPFLFCLHHLDDYPAGNAELGPAASLAGRNLGQDFTLKDGWRMYHGQKVPGFPAHPHRGFETVTVVLKGFVDHSDSHGAAGRYGNGDVQWMTAGSGLQHAEMFPLLKGEERNQLELYQIWINLPQSKKMADPYYTMLWNEEIPEVSVVDEEGRVTTVRLIAGALNGVVPPPPAPDSWAAGPGNEVAIWTINMEAGAKWALPPAVNPVNRTLYFNTGASLKVSGVEVQPYHAIELFPGQTTTIENGSAPAKLLMLQGRPIHEPVVQYGPFVMNTEQEIYQAFADFRETQFGGWPWHRTDPVHPPAKGRFATFAGGSSIEK</sequence>
<evidence type="ECO:0000313" key="5">
    <source>
        <dbReference type="EMBL" id="GAP44839.1"/>
    </source>
</evidence>
<dbReference type="OrthoDB" id="321327at2"/>
<dbReference type="PANTHER" id="PTHR13903:SF8">
    <property type="entry name" value="PIRIN"/>
    <property type="match status" value="1"/>
</dbReference>
<reference evidence="5" key="1">
    <citation type="journal article" date="2015" name="Genome Announc.">
        <title>Draft Genome Sequence of Bacteroidales Strain TBC1, a Novel Isolate from a Methanogenic Wastewater Treatment System.</title>
        <authorList>
            <person name="Tourlousse D.M."/>
            <person name="Matsuura N."/>
            <person name="Sun L."/>
            <person name="Toyonaga M."/>
            <person name="Kuroda K."/>
            <person name="Ohashi A."/>
            <person name="Cruz R."/>
            <person name="Yamaguchi T."/>
            <person name="Sekiguchi Y."/>
        </authorList>
    </citation>
    <scope>NUCLEOTIDE SEQUENCE [LARGE SCALE GENOMIC DNA]</scope>
    <source>
        <strain evidence="5">TBC1</strain>
    </source>
</reference>
<dbReference type="InterPro" id="IPR003829">
    <property type="entry name" value="Pirin_N_dom"/>
</dbReference>
<gene>
    <name evidence="5" type="ORF">TBC1_12650</name>
</gene>
<keyword evidence="6" id="KW-1185">Reference proteome</keyword>
<dbReference type="Proteomes" id="UP000053091">
    <property type="component" value="Unassembled WGS sequence"/>
</dbReference>
<name>A0A0S7C1Y0_9BACT</name>
<proteinExistence type="inferred from homology"/>
<dbReference type="InterPro" id="IPR012093">
    <property type="entry name" value="Pirin"/>
</dbReference>
<dbReference type="SUPFAM" id="SSF51182">
    <property type="entry name" value="RmlC-like cupins"/>
    <property type="match status" value="1"/>
</dbReference>
<protein>
    <submittedName>
        <fullName evidence="5">Redox-sensitive bicupin YhaK, pirin superfamily</fullName>
    </submittedName>
</protein>
<dbReference type="AlphaFoldDB" id="A0A0S7C1Y0"/>
<dbReference type="CDD" id="cd02909">
    <property type="entry name" value="cupin_pirin_N"/>
    <property type="match status" value="1"/>
</dbReference>
<evidence type="ECO:0000259" key="4">
    <source>
        <dbReference type="Pfam" id="PF05726"/>
    </source>
</evidence>
<evidence type="ECO:0000256" key="1">
    <source>
        <dbReference type="ARBA" id="ARBA00008416"/>
    </source>
</evidence>
<dbReference type="PANTHER" id="PTHR13903">
    <property type="entry name" value="PIRIN-RELATED"/>
    <property type="match status" value="1"/>
</dbReference>
<accession>A0A0S7C1Y0</accession>
<dbReference type="Pfam" id="PF05726">
    <property type="entry name" value="Pirin_C"/>
    <property type="match status" value="1"/>
</dbReference>